<dbReference type="Proteomes" id="UP001501588">
    <property type="component" value="Unassembled WGS sequence"/>
</dbReference>
<keyword evidence="5" id="KW-0378">Hydrolase</keyword>
<evidence type="ECO:0000256" key="4">
    <source>
        <dbReference type="ARBA" id="ARBA00022723"/>
    </source>
</evidence>
<evidence type="ECO:0008006" key="12">
    <source>
        <dbReference type="Google" id="ProtNLM"/>
    </source>
</evidence>
<evidence type="ECO:0000313" key="11">
    <source>
        <dbReference type="Proteomes" id="UP001501588"/>
    </source>
</evidence>
<keyword evidence="3" id="KW-0645">Protease</keyword>
<dbReference type="Gene3D" id="2.70.70.10">
    <property type="entry name" value="Glucose Permease (Domain IIA)"/>
    <property type="match status" value="1"/>
</dbReference>
<evidence type="ECO:0000259" key="9">
    <source>
        <dbReference type="Pfam" id="PF19425"/>
    </source>
</evidence>
<keyword evidence="7" id="KW-0482">Metalloprotease</keyword>
<sequence length="368" mass="40060">MLPQAQYLVGRPGDTLSKLVAGARVGRDDKGSRAPSDWVTGILDRQQVLDRERSNAPRRSRRGAEPLARRAVATVAVPGVDHDAESRPLPSDHRKHLVLVQSGIEGSFLRALLSGGVPEPLAHDLIRVLSHELDLQRELRPGDHFAVLFERYRAETGGFLRDGKVLHASFRVSGRELSIWRYETPDGPDWFDADGRSLRREFLRTPLDGARITSGFGMRHHPISGFTRMHQGVDFAAPVGTPVVAAGDGTVVGVGPRNGYGRTVELRHPGGTETLYAHLSSFAPGLAPGQRVRQGQLIGRVGNTGLSSGPHLHYEISQNGRPMNPATVRSAGGTRLAGPEMAGFQATQRQVQAWLSRIEPMHELAMAD</sequence>
<evidence type="ECO:0000256" key="3">
    <source>
        <dbReference type="ARBA" id="ARBA00022670"/>
    </source>
</evidence>
<dbReference type="PANTHER" id="PTHR21666:SF288">
    <property type="entry name" value="CELL DIVISION PROTEIN YTFB"/>
    <property type="match status" value="1"/>
</dbReference>
<dbReference type="Pfam" id="PF19425">
    <property type="entry name" value="Csd3_N2"/>
    <property type="match status" value="1"/>
</dbReference>
<gene>
    <name evidence="10" type="ORF">GCM10009416_44460</name>
</gene>
<dbReference type="CDD" id="cd12797">
    <property type="entry name" value="M23_peptidase"/>
    <property type="match status" value="1"/>
</dbReference>
<evidence type="ECO:0000256" key="5">
    <source>
        <dbReference type="ARBA" id="ARBA00022801"/>
    </source>
</evidence>
<organism evidence="10 11">
    <name type="scientific">Craurococcus roseus</name>
    <dbReference type="NCBI Taxonomy" id="77585"/>
    <lineage>
        <taxon>Bacteria</taxon>
        <taxon>Pseudomonadati</taxon>
        <taxon>Pseudomonadota</taxon>
        <taxon>Alphaproteobacteria</taxon>
        <taxon>Acetobacterales</taxon>
        <taxon>Acetobacteraceae</taxon>
        <taxon>Craurococcus</taxon>
    </lineage>
</organism>
<dbReference type="InterPro" id="IPR050570">
    <property type="entry name" value="Cell_wall_metabolism_enzyme"/>
</dbReference>
<protein>
    <recommendedName>
        <fullName evidence="12">M23 family metallopeptidase</fullName>
    </recommendedName>
</protein>
<dbReference type="EMBL" id="BAAAFZ010000078">
    <property type="protein sequence ID" value="GAA0601701.1"/>
    <property type="molecule type" value="Genomic_DNA"/>
</dbReference>
<evidence type="ECO:0000256" key="7">
    <source>
        <dbReference type="ARBA" id="ARBA00023049"/>
    </source>
</evidence>
<name>A0ABN1G0J3_9PROT</name>
<comment type="cofactor">
    <cofactor evidence="1">
        <name>Zn(2+)</name>
        <dbReference type="ChEBI" id="CHEBI:29105"/>
    </cofactor>
</comment>
<evidence type="ECO:0000256" key="6">
    <source>
        <dbReference type="ARBA" id="ARBA00022833"/>
    </source>
</evidence>
<dbReference type="InterPro" id="IPR045834">
    <property type="entry name" value="Csd3_N2"/>
</dbReference>
<dbReference type="PANTHER" id="PTHR21666">
    <property type="entry name" value="PEPTIDASE-RELATED"/>
    <property type="match status" value="1"/>
</dbReference>
<dbReference type="InterPro" id="IPR016047">
    <property type="entry name" value="M23ase_b-sheet_dom"/>
</dbReference>
<keyword evidence="4" id="KW-0479">Metal-binding</keyword>
<comment type="caution">
    <text evidence="10">The sequence shown here is derived from an EMBL/GenBank/DDBJ whole genome shotgun (WGS) entry which is preliminary data.</text>
</comment>
<reference evidence="10 11" key="1">
    <citation type="journal article" date="2019" name="Int. J. Syst. Evol. Microbiol.">
        <title>The Global Catalogue of Microorganisms (GCM) 10K type strain sequencing project: providing services to taxonomists for standard genome sequencing and annotation.</title>
        <authorList>
            <consortium name="The Broad Institute Genomics Platform"/>
            <consortium name="The Broad Institute Genome Sequencing Center for Infectious Disease"/>
            <person name="Wu L."/>
            <person name="Ma J."/>
        </authorList>
    </citation>
    <scope>NUCLEOTIDE SEQUENCE [LARGE SCALE GENOMIC DNA]</scope>
    <source>
        <strain evidence="10 11">JCM 9933</strain>
    </source>
</reference>
<keyword evidence="6" id="KW-0862">Zinc</keyword>
<evidence type="ECO:0000256" key="1">
    <source>
        <dbReference type="ARBA" id="ARBA00001947"/>
    </source>
</evidence>
<feature type="domain" description="M23ase beta-sheet core" evidence="8">
    <location>
        <begin position="228"/>
        <end position="325"/>
    </location>
</feature>
<accession>A0ABN1G0J3</accession>
<dbReference type="SUPFAM" id="SSF51261">
    <property type="entry name" value="Duplicated hybrid motif"/>
    <property type="match status" value="1"/>
</dbReference>
<evidence type="ECO:0000256" key="2">
    <source>
        <dbReference type="ARBA" id="ARBA00004196"/>
    </source>
</evidence>
<evidence type="ECO:0000259" key="8">
    <source>
        <dbReference type="Pfam" id="PF01551"/>
    </source>
</evidence>
<comment type="subcellular location">
    <subcellularLocation>
        <location evidence="2">Cell envelope</location>
    </subcellularLocation>
</comment>
<dbReference type="Gene3D" id="3.10.450.350">
    <property type="match status" value="1"/>
</dbReference>
<proteinExistence type="predicted"/>
<dbReference type="InterPro" id="IPR011055">
    <property type="entry name" value="Dup_hybrid_motif"/>
</dbReference>
<dbReference type="Pfam" id="PF01551">
    <property type="entry name" value="Peptidase_M23"/>
    <property type="match status" value="1"/>
</dbReference>
<keyword evidence="11" id="KW-1185">Reference proteome</keyword>
<feature type="domain" description="Csd3-like second N-terminal" evidence="9">
    <location>
        <begin position="100"/>
        <end position="216"/>
    </location>
</feature>
<evidence type="ECO:0000313" key="10">
    <source>
        <dbReference type="EMBL" id="GAA0601701.1"/>
    </source>
</evidence>